<dbReference type="OrthoDB" id="7717972at2"/>
<reference evidence="2 3" key="1">
    <citation type="submission" date="2017-05" db="EMBL/GenBank/DDBJ databases">
        <authorList>
            <person name="Song R."/>
            <person name="Chenine A.L."/>
            <person name="Ruprecht R.M."/>
        </authorList>
    </citation>
    <scope>NUCLEOTIDE SEQUENCE [LARGE SCALE GENOMIC DNA]</scope>
    <source>
        <strain evidence="2 3">CECT 8898</strain>
    </source>
</reference>
<gene>
    <name evidence="2" type="ORF">MAA8898_00605</name>
</gene>
<evidence type="ECO:0000313" key="2">
    <source>
        <dbReference type="EMBL" id="SMX35669.1"/>
    </source>
</evidence>
<organism evidence="2 3">
    <name type="scientific">Maliponia aquimaris</name>
    <dbReference type="NCBI Taxonomy" id="1673631"/>
    <lineage>
        <taxon>Bacteria</taxon>
        <taxon>Pseudomonadati</taxon>
        <taxon>Pseudomonadota</taxon>
        <taxon>Alphaproteobacteria</taxon>
        <taxon>Rhodobacterales</taxon>
        <taxon>Paracoccaceae</taxon>
        <taxon>Maliponia</taxon>
    </lineage>
</organism>
<sequence>MKDEQTDTGRAQDAPQPSDPLAQAHYQAMLDRINRHFWARDWQALGDCISVPNRISSLDAERVVDTIDEWLELARAARQSFVQVGATEYHRICTEARFDDAARTRITGAHKTYILRNSSLVLPVYCARMTLAWTDGVWLSSSLFTASRDKDLPTIHADRVTRRA</sequence>
<dbReference type="EMBL" id="FXYF01000002">
    <property type="protein sequence ID" value="SMX35669.1"/>
    <property type="molecule type" value="Genomic_DNA"/>
</dbReference>
<evidence type="ECO:0000256" key="1">
    <source>
        <dbReference type="SAM" id="MobiDB-lite"/>
    </source>
</evidence>
<accession>A0A238JYE5</accession>
<dbReference type="AlphaFoldDB" id="A0A238JYE5"/>
<keyword evidence="3" id="KW-1185">Reference proteome</keyword>
<protein>
    <recommendedName>
        <fullName evidence="4">SnoaL-like domain-containing protein</fullName>
    </recommendedName>
</protein>
<evidence type="ECO:0000313" key="3">
    <source>
        <dbReference type="Proteomes" id="UP000207598"/>
    </source>
</evidence>
<feature type="region of interest" description="Disordered" evidence="1">
    <location>
        <begin position="1"/>
        <end position="20"/>
    </location>
</feature>
<evidence type="ECO:0008006" key="4">
    <source>
        <dbReference type="Google" id="ProtNLM"/>
    </source>
</evidence>
<dbReference type="Proteomes" id="UP000207598">
    <property type="component" value="Unassembled WGS sequence"/>
</dbReference>
<proteinExistence type="predicted"/>
<dbReference type="RefSeq" id="WP_094019506.1">
    <property type="nucleotide sequence ID" value="NZ_FXYF01000002.1"/>
</dbReference>
<name>A0A238JYE5_9RHOB</name>